<keyword evidence="2" id="KW-1185">Reference proteome</keyword>
<evidence type="ECO:0000313" key="2">
    <source>
        <dbReference type="Proteomes" id="UP000000254"/>
    </source>
</evidence>
<dbReference type="EMBL" id="CP000575">
    <property type="protein sequence ID" value="ABN69687.1"/>
    <property type="molecule type" value="Genomic_DNA"/>
</dbReference>
<accession>A3DM27</accession>
<dbReference type="HOGENOM" id="CLU_2285163_0_0_2"/>
<protein>
    <submittedName>
        <fullName evidence="1">Uncharacterized protein</fullName>
    </submittedName>
</protein>
<dbReference type="KEGG" id="smr:Smar_0580"/>
<dbReference type="AlphaFoldDB" id="A3DM27"/>
<proteinExistence type="predicted"/>
<dbReference type="Proteomes" id="UP000000254">
    <property type="component" value="Chromosome"/>
</dbReference>
<gene>
    <name evidence="1" type="ordered locus">Smar_0580</name>
</gene>
<sequence>MYNDLRMLVREGLVEERVETIRLSRYYSCFGSYGNNGCFEDFGAWVRFINPLQYNGLKLQMKGSKWSVWSPDSPLDEGMKTRHKRGKPVQTVPKITVVSKR</sequence>
<evidence type="ECO:0000313" key="1">
    <source>
        <dbReference type="EMBL" id="ABN69687.1"/>
    </source>
</evidence>
<reference evidence="2" key="1">
    <citation type="journal article" date="2009" name="BMC Genomics">
        <title>The complete genome sequence of Staphylothermus marinus reveals differences in sulfur metabolism among heterotrophic Crenarchaeota.</title>
        <authorList>
            <person name="Anderson I.J."/>
            <person name="Dharmarajan L."/>
            <person name="Rodriguez J."/>
            <person name="Hooper S."/>
            <person name="Porat I."/>
            <person name="Ulrich L.E."/>
            <person name="Elkins J.G."/>
            <person name="Mavromatis K."/>
            <person name="Sun H."/>
            <person name="Land M."/>
            <person name="Lapidus A."/>
            <person name="Lucas S."/>
            <person name="Barry K."/>
            <person name="Huber H."/>
            <person name="Zhulin I.B."/>
            <person name="Whitman W.B."/>
            <person name="Mukhopadhyay B."/>
            <person name="Woese C."/>
            <person name="Bristow J."/>
            <person name="Kyrpides N."/>
        </authorList>
    </citation>
    <scope>NUCLEOTIDE SEQUENCE [LARGE SCALE GENOMIC DNA]</scope>
    <source>
        <strain evidence="2">ATCC 43588 / DSM 3639 / JCM 9404 / F1</strain>
    </source>
</reference>
<organism evidence="1 2">
    <name type="scientific">Staphylothermus marinus (strain ATCC 43588 / DSM 3639 / JCM 9404 / F1)</name>
    <dbReference type="NCBI Taxonomy" id="399550"/>
    <lineage>
        <taxon>Archaea</taxon>
        <taxon>Thermoproteota</taxon>
        <taxon>Thermoprotei</taxon>
        <taxon>Desulfurococcales</taxon>
        <taxon>Desulfurococcaceae</taxon>
        <taxon>Staphylothermus</taxon>
    </lineage>
</organism>
<name>A3DM27_STAMF</name>
<reference evidence="1 2" key="2">
    <citation type="journal article" date="2009" name="Stand. Genomic Sci.">
        <title>Complete genome sequence of Staphylothermus marinus Stetter and Fiala 1986 type strain F1.</title>
        <authorList>
            <person name="Anderson I.J."/>
            <person name="Sun H."/>
            <person name="Lapidus A."/>
            <person name="Copeland A."/>
            <person name="Glavina Del Rio T."/>
            <person name="Tice H."/>
            <person name="Dalin E."/>
            <person name="Lucas S."/>
            <person name="Barry K."/>
            <person name="Land M."/>
            <person name="Richardson P."/>
            <person name="Huber H."/>
            <person name="Kyrpides N.C."/>
        </authorList>
    </citation>
    <scope>NUCLEOTIDE SEQUENCE [LARGE SCALE GENOMIC DNA]</scope>
    <source>
        <strain evidence="2">ATCC 43588 / DSM 3639 / JCM 9404 / F1</strain>
    </source>
</reference>